<dbReference type="EMBL" id="RXGB01007553">
    <property type="protein sequence ID" value="TMW85333.1"/>
    <property type="molecule type" value="Genomic_DNA"/>
</dbReference>
<comment type="caution">
    <text evidence="2">The sequence shown here is derived from an EMBL/GenBank/DDBJ whole genome shotgun (WGS) entry which is preliminary data.</text>
</comment>
<evidence type="ECO:0000256" key="1">
    <source>
        <dbReference type="SAM" id="MobiDB-lite"/>
    </source>
</evidence>
<evidence type="ECO:0000313" key="2">
    <source>
        <dbReference type="EMBL" id="TMW85333.1"/>
    </source>
</evidence>
<sequence>MSLILSSINQREGSSPSHPRSSLDDSLPGDATNMLGLDAERILSNSSEEQMDNSGETNSLGHSILVANEHLLVGPNRTTSASITLSNSNFIPTIPGDGNEVISSSADDVSESQPSALLSVLPKEPENQSILHRPS</sequence>
<reference evidence="2" key="1">
    <citation type="submission" date="2019-05" db="EMBL/GenBank/DDBJ databases">
        <title>The de novo reference genome and transcriptome assemblies of the wild tomato species Solanum chilense.</title>
        <authorList>
            <person name="Stam R."/>
            <person name="Nosenko T."/>
            <person name="Hoerger A.C."/>
            <person name="Stephan W."/>
            <person name="Seidel M.A."/>
            <person name="Kuhn J.M.M."/>
            <person name="Haberer G."/>
            <person name="Tellier A."/>
        </authorList>
    </citation>
    <scope>NUCLEOTIDE SEQUENCE</scope>
    <source>
        <tissue evidence="2">Mature leaves</tissue>
    </source>
</reference>
<dbReference type="AlphaFoldDB" id="A0A6N2B095"/>
<feature type="non-terminal residue" evidence="2">
    <location>
        <position position="135"/>
    </location>
</feature>
<feature type="region of interest" description="Disordered" evidence="1">
    <location>
        <begin position="1"/>
        <end position="34"/>
    </location>
</feature>
<protein>
    <submittedName>
        <fullName evidence="2">Uncharacterized protein</fullName>
    </submittedName>
</protein>
<name>A0A6N2B095_SOLCI</name>
<accession>A0A6N2B095</accession>
<gene>
    <name evidence="2" type="ORF">EJD97_023314</name>
</gene>
<feature type="region of interest" description="Disordered" evidence="1">
    <location>
        <begin position="95"/>
        <end position="135"/>
    </location>
</feature>
<proteinExistence type="predicted"/>
<organism evidence="2">
    <name type="scientific">Solanum chilense</name>
    <name type="common">Tomato</name>
    <name type="synonym">Lycopersicon chilense</name>
    <dbReference type="NCBI Taxonomy" id="4083"/>
    <lineage>
        <taxon>Eukaryota</taxon>
        <taxon>Viridiplantae</taxon>
        <taxon>Streptophyta</taxon>
        <taxon>Embryophyta</taxon>
        <taxon>Tracheophyta</taxon>
        <taxon>Spermatophyta</taxon>
        <taxon>Magnoliopsida</taxon>
        <taxon>eudicotyledons</taxon>
        <taxon>Gunneridae</taxon>
        <taxon>Pentapetalae</taxon>
        <taxon>asterids</taxon>
        <taxon>lamiids</taxon>
        <taxon>Solanales</taxon>
        <taxon>Solanaceae</taxon>
        <taxon>Solanoideae</taxon>
        <taxon>Solaneae</taxon>
        <taxon>Solanum</taxon>
        <taxon>Solanum subgen. Lycopersicon</taxon>
    </lineage>
</organism>
<feature type="compositionally biased region" description="Polar residues" evidence="1">
    <location>
        <begin position="1"/>
        <end position="20"/>
    </location>
</feature>
<feature type="compositionally biased region" description="Polar residues" evidence="1">
    <location>
        <begin position="101"/>
        <end position="116"/>
    </location>
</feature>